<evidence type="ECO:0000256" key="1">
    <source>
        <dbReference type="ARBA" id="ARBA00011046"/>
    </source>
</evidence>
<gene>
    <name evidence="5" type="ORF">DXC51_00765</name>
</gene>
<dbReference type="Gene3D" id="1.10.10.10">
    <property type="entry name" value="Winged helix-like DNA-binding domain superfamily/Winged helix DNA-binding domain"/>
    <property type="match status" value="1"/>
</dbReference>
<keyword evidence="3" id="KW-0238">DNA-binding</keyword>
<keyword evidence="6" id="KW-1185">Reference proteome</keyword>
<dbReference type="Gene3D" id="1.10.4040.10">
    <property type="entry name" value="Penicillinase repressor domain"/>
    <property type="match status" value="1"/>
</dbReference>
<dbReference type="PIRSF" id="PIRSF019455">
    <property type="entry name" value="CopR_AtkY"/>
    <property type="match status" value="1"/>
</dbReference>
<dbReference type="Pfam" id="PF03965">
    <property type="entry name" value="Penicillinase_R"/>
    <property type="match status" value="1"/>
</dbReference>
<proteinExistence type="inferred from homology"/>
<dbReference type="InterPro" id="IPR005650">
    <property type="entry name" value="BlaI_family"/>
</dbReference>
<accession>A0A3E3ICW8</accession>
<keyword evidence="4" id="KW-0804">Transcription</keyword>
<protein>
    <submittedName>
        <fullName evidence="5">BlaI/MecI/CopY family transcriptional regulator</fullName>
    </submittedName>
</protein>
<reference evidence="5" key="1">
    <citation type="submission" date="2018-08" db="EMBL/GenBank/DDBJ databases">
        <title>A genome reference for cultivated species of the human gut microbiota.</title>
        <authorList>
            <person name="Zou Y."/>
            <person name="Xue W."/>
            <person name="Luo G."/>
        </authorList>
    </citation>
    <scope>NUCLEOTIDE SEQUENCE [LARGE SCALE GENOMIC DNA]</scope>
    <source>
        <strain evidence="5">TF05-5AC</strain>
    </source>
</reference>
<evidence type="ECO:0000256" key="3">
    <source>
        <dbReference type="ARBA" id="ARBA00023125"/>
    </source>
</evidence>
<comment type="similarity">
    <text evidence="1">Belongs to the BlaI transcriptional regulatory family.</text>
</comment>
<dbReference type="AlphaFoldDB" id="A0A3E3ICW8"/>
<comment type="caution">
    <text evidence="5">The sequence shown here is derived from an EMBL/GenBank/DDBJ whole genome shotgun (WGS) entry which is preliminary data.</text>
</comment>
<evidence type="ECO:0000313" key="5">
    <source>
        <dbReference type="EMBL" id="RGE64898.1"/>
    </source>
</evidence>
<dbReference type="GO" id="GO:0045892">
    <property type="term" value="P:negative regulation of DNA-templated transcription"/>
    <property type="evidence" value="ECO:0007669"/>
    <property type="project" value="InterPro"/>
</dbReference>
<evidence type="ECO:0000256" key="2">
    <source>
        <dbReference type="ARBA" id="ARBA00023015"/>
    </source>
</evidence>
<name>A0A3E3ICW8_9FIRM</name>
<dbReference type="Proteomes" id="UP000260812">
    <property type="component" value="Unassembled WGS sequence"/>
</dbReference>
<dbReference type="GO" id="GO:0003677">
    <property type="term" value="F:DNA binding"/>
    <property type="evidence" value="ECO:0007669"/>
    <property type="project" value="UniProtKB-KW"/>
</dbReference>
<dbReference type="EMBL" id="QVLV01000001">
    <property type="protein sequence ID" value="RGE64898.1"/>
    <property type="molecule type" value="Genomic_DNA"/>
</dbReference>
<dbReference type="GeneID" id="97985452"/>
<dbReference type="RefSeq" id="WP_117543318.1">
    <property type="nucleotide sequence ID" value="NZ_JBKUNB010000040.1"/>
</dbReference>
<evidence type="ECO:0000256" key="4">
    <source>
        <dbReference type="ARBA" id="ARBA00023163"/>
    </source>
</evidence>
<dbReference type="SUPFAM" id="SSF46785">
    <property type="entry name" value="Winged helix' DNA-binding domain"/>
    <property type="match status" value="1"/>
</dbReference>
<dbReference type="InterPro" id="IPR036388">
    <property type="entry name" value="WH-like_DNA-bd_sf"/>
</dbReference>
<organism evidence="5 6">
    <name type="scientific">Eisenbergiella massiliensis</name>
    <dbReference type="NCBI Taxonomy" id="1720294"/>
    <lineage>
        <taxon>Bacteria</taxon>
        <taxon>Bacillati</taxon>
        <taxon>Bacillota</taxon>
        <taxon>Clostridia</taxon>
        <taxon>Lachnospirales</taxon>
        <taxon>Lachnospiraceae</taxon>
        <taxon>Eisenbergiella</taxon>
    </lineage>
</organism>
<dbReference type="InterPro" id="IPR036390">
    <property type="entry name" value="WH_DNA-bd_sf"/>
</dbReference>
<evidence type="ECO:0000313" key="6">
    <source>
        <dbReference type="Proteomes" id="UP000260812"/>
    </source>
</evidence>
<keyword evidence="2" id="KW-0805">Transcription regulation</keyword>
<sequence>MTAIKKLPDAEFEIMNIVWQLTPPVTSGMLMEQLNRENRKVWKAQTVHTLLGRLVERGFLKTEKLGKERFFEPLVGRDEYLQYETQSFVKQYYGGSRLNLINTLYQGEGLSGDEIDELVKWVNDQRKK</sequence>